<accession>A0A834LX12</accession>
<dbReference type="EMBL" id="JAACXV010023161">
    <property type="protein sequence ID" value="KAF7263143.1"/>
    <property type="molecule type" value="Genomic_DNA"/>
</dbReference>
<evidence type="ECO:0000313" key="2">
    <source>
        <dbReference type="EMBL" id="KAF7263143.1"/>
    </source>
</evidence>
<name>A0A834LX12_RHYFE</name>
<evidence type="ECO:0000313" key="3">
    <source>
        <dbReference type="Proteomes" id="UP000625711"/>
    </source>
</evidence>
<proteinExistence type="predicted"/>
<dbReference type="AlphaFoldDB" id="A0A834LX12"/>
<evidence type="ECO:0000313" key="1">
    <source>
        <dbReference type="EMBL" id="KAF7263141.1"/>
    </source>
</evidence>
<dbReference type="Proteomes" id="UP000625711">
    <property type="component" value="Unassembled WGS sequence"/>
</dbReference>
<organism evidence="1 3">
    <name type="scientific">Rhynchophorus ferrugineus</name>
    <name type="common">Red palm weevil</name>
    <name type="synonym">Curculio ferrugineus</name>
    <dbReference type="NCBI Taxonomy" id="354439"/>
    <lineage>
        <taxon>Eukaryota</taxon>
        <taxon>Metazoa</taxon>
        <taxon>Ecdysozoa</taxon>
        <taxon>Arthropoda</taxon>
        <taxon>Hexapoda</taxon>
        <taxon>Insecta</taxon>
        <taxon>Pterygota</taxon>
        <taxon>Neoptera</taxon>
        <taxon>Endopterygota</taxon>
        <taxon>Coleoptera</taxon>
        <taxon>Polyphaga</taxon>
        <taxon>Cucujiformia</taxon>
        <taxon>Curculionidae</taxon>
        <taxon>Dryophthorinae</taxon>
        <taxon>Rhynchophorus</taxon>
    </lineage>
</organism>
<reference evidence="1" key="1">
    <citation type="submission" date="2020-08" db="EMBL/GenBank/DDBJ databases">
        <title>Genome sequencing and assembly of the red palm weevil Rhynchophorus ferrugineus.</title>
        <authorList>
            <person name="Dias G.B."/>
            <person name="Bergman C.M."/>
            <person name="Manee M."/>
        </authorList>
    </citation>
    <scope>NUCLEOTIDE SEQUENCE</scope>
    <source>
        <strain evidence="1">AA-2017</strain>
        <tissue evidence="1">Whole larva</tissue>
    </source>
</reference>
<keyword evidence="3" id="KW-1185">Reference proteome</keyword>
<comment type="caution">
    <text evidence="1">The sequence shown here is derived from an EMBL/GenBank/DDBJ whole genome shotgun (WGS) entry which is preliminary data.</text>
</comment>
<gene>
    <name evidence="2" type="ORF">GWI33_003567</name>
    <name evidence="1" type="ORF">GWI33_003569</name>
</gene>
<dbReference type="EMBL" id="JAACXV010023162">
    <property type="protein sequence ID" value="KAF7263141.1"/>
    <property type="molecule type" value="Genomic_DNA"/>
</dbReference>
<protein>
    <submittedName>
        <fullName evidence="1">Uncharacterized protein</fullName>
    </submittedName>
</protein>
<sequence>MEFYIKSCKIANEGHYMIRTTFKILQKTPPASRLGGPSVTRCAYLVETDPWVGGEDRTGKITEVTGLIPNDIGTCTNSALSVSNDFVVLRSIKRKKEHGEGDWSTIEEEVV</sequence>